<dbReference type="GO" id="GO:0070008">
    <property type="term" value="F:serine-type exopeptidase activity"/>
    <property type="evidence" value="ECO:0007669"/>
    <property type="project" value="InterPro"/>
</dbReference>
<dbReference type="SUPFAM" id="SSF53474">
    <property type="entry name" value="alpha/beta-Hydrolases"/>
    <property type="match status" value="1"/>
</dbReference>
<dbReference type="AlphaFoldDB" id="A0A8J4Q301"/>
<evidence type="ECO:0000313" key="8">
    <source>
        <dbReference type="Proteomes" id="UP000695562"/>
    </source>
</evidence>
<evidence type="ECO:0000256" key="2">
    <source>
        <dbReference type="ARBA" id="ARBA00022670"/>
    </source>
</evidence>
<dbReference type="OrthoDB" id="1735038at2759"/>
<evidence type="ECO:0000256" key="3">
    <source>
        <dbReference type="ARBA" id="ARBA00022729"/>
    </source>
</evidence>
<evidence type="ECO:0000256" key="4">
    <source>
        <dbReference type="ARBA" id="ARBA00022801"/>
    </source>
</evidence>
<feature type="signal peptide" evidence="6">
    <location>
        <begin position="1"/>
        <end position="21"/>
    </location>
</feature>
<proteinExistence type="inferred from homology"/>
<comment type="similarity">
    <text evidence="1">Belongs to the peptidase S28 family.</text>
</comment>
<keyword evidence="8" id="KW-1185">Reference proteome</keyword>
<evidence type="ECO:0000256" key="6">
    <source>
        <dbReference type="SAM" id="SignalP"/>
    </source>
</evidence>
<name>A0A8J4Q301_9MYCE</name>
<evidence type="ECO:0000256" key="1">
    <source>
        <dbReference type="ARBA" id="ARBA00011079"/>
    </source>
</evidence>
<dbReference type="PANTHER" id="PTHR11010:SF117">
    <property type="entry name" value="SERINE PROTEASE 16"/>
    <property type="match status" value="1"/>
</dbReference>
<dbReference type="Proteomes" id="UP000695562">
    <property type="component" value="Unassembled WGS sequence"/>
</dbReference>
<feature type="chain" id="PRO_5035185838" description="Peptidase S28 family protein" evidence="6">
    <location>
        <begin position="22"/>
        <end position="453"/>
    </location>
</feature>
<dbReference type="InterPro" id="IPR008758">
    <property type="entry name" value="Peptidase_S28"/>
</dbReference>
<organism evidence="7 8">
    <name type="scientific">Polysphondylium violaceum</name>
    <dbReference type="NCBI Taxonomy" id="133409"/>
    <lineage>
        <taxon>Eukaryota</taxon>
        <taxon>Amoebozoa</taxon>
        <taxon>Evosea</taxon>
        <taxon>Eumycetozoa</taxon>
        <taxon>Dictyostelia</taxon>
        <taxon>Dictyosteliales</taxon>
        <taxon>Dictyosteliaceae</taxon>
        <taxon>Polysphondylium</taxon>
    </lineage>
</organism>
<gene>
    <name evidence="7" type="ORF">CYY_000906</name>
</gene>
<keyword evidence="2" id="KW-0645">Protease</keyword>
<evidence type="ECO:0008006" key="9">
    <source>
        <dbReference type="Google" id="ProtNLM"/>
    </source>
</evidence>
<evidence type="ECO:0000256" key="5">
    <source>
        <dbReference type="ARBA" id="ARBA00023180"/>
    </source>
</evidence>
<dbReference type="Gene3D" id="1.20.120.980">
    <property type="entry name" value="Serine carboxypeptidase S28, SKS domain"/>
    <property type="match status" value="1"/>
</dbReference>
<keyword evidence="4" id="KW-0378">Hydrolase</keyword>
<dbReference type="PANTHER" id="PTHR11010">
    <property type="entry name" value="PROTEASE S28 PRO-X CARBOXYPEPTIDASE-RELATED"/>
    <property type="match status" value="1"/>
</dbReference>
<dbReference type="GO" id="GO:0006508">
    <property type="term" value="P:proteolysis"/>
    <property type="evidence" value="ECO:0007669"/>
    <property type="project" value="UniProtKB-KW"/>
</dbReference>
<dbReference type="InterPro" id="IPR042269">
    <property type="entry name" value="Ser_carbopepase_S28_SKS"/>
</dbReference>
<reference evidence="7" key="1">
    <citation type="submission" date="2020-01" db="EMBL/GenBank/DDBJ databases">
        <title>Development of genomics and gene disruption for Polysphondylium violaceum indicates a role for the polyketide synthase stlB in stalk morphogenesis.</title>
        <authorList>
            <person name="Narita B."/>
            <person name="Kawabe Y."/>
            <person name="Kin K."/>
            <person name="Saito T."/>
            <person name="Gibbs R."/>
            <person name="Kuspa A."/>
            <person name="Muzny D."/>
            <person name="Queller D."/>
            <person name="Richards S."/>
            <person name="Strassman J."/>
            <person name="Sucgang R."/>
            <person name="Worley K."/>
            <person name="Schaap P."/>
        </authorList>
    </citation>
    <scope>NUCLEOTIDE SEQUENCE</scope>
    <source>
        <strain evidence="7">QSvi11</strain>
    </source>
</reference>
<comment type="caution">
    <text evidence="7">The sequence shown here is derived from an EMBL/GenBank/DDBJ whole genome shotgun (WGS) entry which is preliminary data.</text>
</comment>
<keyword evidence="3 6" id="KW-0732">Signal</keyword>
<accession>A0A8J4Q301</accession>
<sequence>MTSNTIIVAILISFLVSKSNSALWFEQAYDHFNSSSNTTFQQRYFINDTHFKPGGPVFYLIGLELPLDEDYVSGKKLIVNEYAERYNGYIVALEHRFFGESVPFNHLSLENLEHLNTKQALADFANFKVYFDKQYNTTGSKWISFGLSYSGNLSAWLRLKYPHLIDAAIASSAPLQQVDQYPEHFEIVGQVLGKKCARIISNLTRSMETMLETKEGCHKIKQIYKTCDPIESEEDKTAFLYSLSYPVQQIVQYNNVPNGFSAVNVNSLCKVLKAGKNDPISSFAFINSGYNQLLGNNCTISNHNSYVKQLKIETVENRGFWPTLRAGYYLQCLEMGTFTTGESKNQPFSRKISLKYFIKRCKDIFGENGYRVPNTEEYGSKDIESTNILFTNGLADPYHKLGLLSTNNPKIEVFILNNTGHCADIYKDHENDNPELVSAHKVQFEFISKILNK</sequence>
<dbReference type="InterPro" id="IPR029058">
    <property type="entry name" value="AB_hydrolase_fold"/>
</dbReference>
<evidence type="ECO:0000313" key="7">
    <source>
        <dbReference type="EMBL" id="KAF2077785.1"/>
    </source>
</evidence>
<dbReference type="Pfam" id="PF05577">
    <property type="entry name" value="Peptidase_S28"/>
    <property type="match status" value="1"/>
</dbReference>
<dbReference type="GO" id="GO:0008239">
    <property type="term" value="F:dipeptidyl-peptidase activity"/>
    <property type="evidence" value="ECO:0007669"/>
    <property type="project" value="TreeGrafter"/>
</dbReference>
<keyword evidence="5" id="KW-0325">Glycoprotein</keyword>
<protein>
    <recommendedName>
        <fullName evidence="9">Peptidase S28 family protein</fullName>
    </recommendedName>
</protein>
<dbReference type="EMBL" id="AJWJ01000019">
    <property type="protein sequence ID" value="KAF2077785.1"/>
    <property type="molecule type" value="Genomic_DNA"/>
</dbReference>
<dbReference type="Gene3D" id="3.40.50.1820">
    <property type="entry name" value="alpha/beta hydrolase"/>
    <property type="match status" value="1"/>
</dbReference>